<gene>
    <name evidence="1" type="primary">phnX</name>
    <name evidence="2" type="ORF">ISU02_20935</name>
</gene>
<dbReference type="SFLD" id="SFLDG01135">
    <property type="entry name" value="C1.5.6:_HAD__Beta-PGM__Phospha"/>
    <property type="match status" value="1"/>
</dbReference>
<dbReference type="Proteomes" id="UP000614200">
    <property type="component" value="Unassembled WGS sequence"/>
</dbReference>
<keyword evidence="1" id="KW-0460">Magnesium</keyword>
<dbReference type="EMBL" id="JADKNH010000017">
    <property type="protein sequence ID" value="MBF4695567.1"/>
    <property type="molecule type" value="Genomic_DNA"/>
</dbReference>
<dbReference type="SUPFAM" id="SSF56784">
    <property type="entry name" value="HAD-like"/>
    <property type="match status" value="1"/>
</dbReference>
<dbReference type="CDD" id="cd02586">
    <property type="entry name" value="HAD_PHN"/>
    <property type="match status" value="1"/>
</dbReference>
<feature type="binding site" evidence="1">
    <location>
        <position position="14"/>
    </location>
    <ligand>
        <name>Mg(2+)</name>
        <dbReference type="ChEBI" id="CHEBI:18420"/>
    </ligand>
</feature>
<sequence length="264" mass="29593">MKSNDIQAVILDWAGTTLDYGCMAPLHVFQKIFEEKGIQITEKEAREPMGLGKFDHICALLNMERIALAWQTLYGKKPDQQDGQALYEKFVPALMENLSDYTTLLDGVLEVIEYLRANQIKIGSTTGYTRQMMDVVEPLAKQQGYQPDCIVTPDHLPAGRPAPFMCFQNAIALNVQSMKHIIKAGDTISDIKEGVNAGCWTVGILEGSSELGLSPEALKTVSTHEFYRLCNETRKRYYEAGAHYVIQSIRDLPWVVATLNSRET</sequence>
<dbReference type="GO" id="GO:0050194">
    <property type="term" value="F:phosphonoacetaldehyde hydrolase activity"/>
    <property type="evidence" value="ECO:0007669"/>
    <property type="project" value="UniProtKB-EC"/>
</dbReference>
<dbReference type="HAMAP" id="MF_01375">
    <property type="entry name" value="PhnX"/>
    <property type="match status" value="1"/>
</dbReference>
<dbReference type="Pfam" id="PF00702">
    <property type="entry name" value="Hydrolase"/>
    <property type="match status" value="1"/>
</dbReference>
<dbReference type="NCBIfam" id="TIGR01422">
    <property type="entry name" value="phosphonatase"/>
    <property type="match status" value="1"/>
</dbReference>
<comment type="function">
    <text evidence="1">Involved in phosphonate degradation.</text>
</comment>
<evidence type="ECO:0000256" key="1">
    <source>
        <dbReference type="HAMAP-Rule" id="MF_01375"/>
    </source>
</evidence>
<comment type="subunit">
    <text evidence="1">Homodimer.</text>
</comment>
<keyword evidence="3" id="KW-1185">Reference proteome</keyword>
<dbReference type="SFLD" id="SFLDG01129">
    <property type="entry name" value="C1.5:_HAD__Beta-PGM__Phosphata"/>
    <property type="match status" value="1"/>
</dbReference>
<dbReference type="SFLD" id="SFLDS00003">
    <property type="entry name" value="Haloacid_Dehalogenase"/>
    <property type="match status" value="1"/>
</dbReference>
<dbReference type="InterPro" id="IPR036412">
    <property type="entry name" value="HAD-like_sf"/>
</dbReference>
<dbReference type="Gene3D" id="3.40.50.1000">
    <property type="entry name" value="HAD superfamily/HAD-like"/>
    <property type="match status" value="1"/>
</dbReference>
<dbReference type="InterPro" id="IPR023214">
    <property type="entry name" value="HAD_sf"/>
</dbReference>
<feature type="binding site" evidence="1">
    <location>
        <position position="186"/>
    </location>
    <ligand>
        <name>Mg(2+)</name>
        <dbReference type="ChEBI" id="CHEBI:18420"/>
    </ligand>
</feature>
<dbReference type="Gene3D" id="1.10.150.240">
    <property type="entry name" value="Putative phosphatase, domain 2"/>
    <property type="match status" value="1"/>
</dbReference>
<reference evidence="2 3" key="1">
    <citation type="submission" date="2020-11" db="EMBL/GenBank/DDBJ databases">
        <title>Fusibacter basophilias sp. nov.</title>
        <authorList>
            <person name="Qiu D."/>
        </authorList>
    </citation>
    <scope>NUCLEOTIDE SEQUENCE [LARGE SCALE GENOMIC DNA]</scope>
    <source>
        <strain evidence="2 3">Q10-2</strain>
    </source>
</reference>
<comment type="similarity">
    <text evidence="1">Belongs to the HAD-like hydrolase superfamily. PhnX family.</text>
</comment>
<dbReference type="InterPro" id="IPR006323">
    <property type="entry name" value="Phosphonoacetald_hydro"/>
</dbReference>
<feature type="active site" description="Schiff-base intermediate with substrate" evidence="1">
    <location>
        <position position="53"/>
    </location>
</feature>
<keyword evidence="1" id="KW-0704">Schiff base</keyword>
<proteinExistence type="inferred from homology"/>
<dbReference type="RefSeq" id="WP_194703805.1">
    <property type="nucleotide sequence ID" value="NZ_JADKNH010000017.1"/>
</dbReference>
<dbReference type="InterPro" id="IPR050155">
    <property type="entry name" value="HAD-like_hydrolase_sf"/>
</dbReference>
<feature type="active site" description="Nucleophile" evidence="1">
    <location>
        <position position="12"/>
    </location>
</feature>
<evidence type="ECO:0000313" key="2">
    <source>
        <dbReference type="EMBL" id="MBF4695567.1"/>
    </source>
</evidence>
<dbReference type="PANTHER" id="PTHR43434:SF19">
    <property type="entry name" value="PHOSPHONOACETALDEHYDE HYDROLASE"/>
    <property type="match status" value="1"/>
</dbReference>
<feature type="binding site" evidence="1">
    <location>
        <position position="12"/>
    </location>
    <ligand>
        <name>Mg(2+)</name>
        <dbReference type="ChEBI" id="CHEBI:18420"/>
    </ligand>
</feature>
<keyword evidence="1" id="KW-0479">Metal-binding</keyword>
<comment type="caution">
    <text evidence="2">The sequence shown here is derived from an EMBL/GenBank/DDBJ whole genome shotgun (WGS) entry which is preliminary data.</text>
</comment>
<keyword evidence="1 2" id="KW-0378">Hydrolase</keyword>
<accession>A0ABR9ZYN8</accession>
<name>A0ABR9ZYN8_9FIRM</name>
<protein>
    <recommendedName>
        <fullName evidence="1">Phosphonoacetaldehyde hydrolase</fullName>
        <shortName evidence="1">Phosphonatase</shortName>
        <ecNumber evidence="1">3.11.1.1</ecNumber>
    </recommendedName>
    <alternativeName>
        <fullName evidence="1">Phosphonoacetaldehyde phosphonohydrolase</fullName>
    </alternativeName>
</protein>
<dbReference type="InterPro" id="IPR023198">
    <property type="entry name" value="PGP-like_dom2"/>
</dbReference>
<dbReference type="PANTHER" id="PTHR43434">
    <property type="entry name" value="PHOSPHOGLYCOLATE PHOSPHATASE"/>
    <property type="match status" value="1"/>
</dbReference>
<organism evidence="2 3">
    <name type="scientific">Fusibacter ferrireducens</name>
    <dbReference type="NCBI Taxonomy" id="2785058"/>
    <lineage>
        <taxon>Bacteria</taxon>
        <taxon>Bacillati</taxon>
        <taxon>Bacillota</taxon>
        <taxon>Clostridia</taxon>
        <taxon>Eubacteriales</taxon>
        <taxon>Eubacteriales Family XII. Incertae Sedis</taxon>
        <taxon>Fusibacter</taxon>
    </lineage>
</organism>
<dbReference type="EC" id="3.11.1.1" evidence="1"/>
<evidence type="ECO:0000313" key="3">
    <source>
        <dbReference type="Proteomes" id="UP000614200"/>
    </source>
</evidence>
<comment type="cofactor">
    <cofactor evidence="1">
        <name>Mg(2+)</name>
        <dbReference type="ChEBI" id="CHEBI:18420"/>
    </cofactor>
    <text evidence="1">Binds 1 Mg(2+) ion per subunit.</text>
</comment>
<comment type="catalytic activity">
    <reaction evidence="1">
        <text>phosphonoacetaldehyde + H2O = acetaldehyde + phosphate + H(+)</text>
        <dbReference type="Rhea" id="RHEA:18905"/>
        <dbReference type="ChEBI" id="CHEBI:15343"/>
        <dbReference type="ChEBI" id="CHEBI:15377"/>
        <dbReference type="ChEBI" id="CHEBI:15378"/>
        <dbReference type="ChEBI" id="CHEBI:43474"/>
        <dbReference type="ChEBI" id="CHEBI:58383"/>
        <dbReference type="EC" id="3.11.1.1"/>
    </reaction>
</comment>